<feature type="compositionally biased region" description="Basic and acidic residues" evidence="1">
    <location>
        <begin position="268"/>
        <end position="283"/>
    </location>
</feature>
<dbReference type="EMBL" id="JACYCF010000011">
    <property type="protein sequence ID" value="KAF8754287.1"/>
    <property type="molecule type" value="Genomic_DNA"/>
</dbReference>
<reference evidence="2" key="1">
    <citation type="submission" date="2020-09" db="EMBL/GenBank/DDBJ databases">
        <title>Comparative genome analyses of four rice-infecting Rhizoctonia solani isolates reveal extensive enrichment of homogalacturonan modification genes.</title>
        <authorList>
            <person name="Lee D.-Y."/>
            <person name="Jeon J."/>
            <person name="Kim K.-T."/>
            <person name="Cheong K."/>
            <person name="Song H."/>
            <person name="Choi G."/>
            <person name="Ko J."/>
            <person name="Opiyo S.O."/>
            <person name="Zuo S."/>
            <person name="Madhav S."/>
            <person name="Lee Y.-H."/>
            <person name="Wang G.-L."/>
        </authorList>
    </citation>
    <scope>NUCLEOTIDE SEQUENCE</scope>
    <source>
        <strain evidence="2">AG1-IA B2</strain>
    </source>
</reference>
<organism evidence="2 3">
    <name type="scientific">Rhizoctonia solani</name>
    <dbReference type="NCBI Taxonomy" id="456999"/>
    <lineage>
        <taxon>Eukaryota</taxon>
        <taxon>Fungi</taxon>
        <taxon>Dikarya</taxon>
        <taxon>Basidiomycota</taxon>
        <taxon>Agaricomycotina</taxon>
        <taxon>Agaricomycetes</taxon>
        <taxon>Cantharellales</taxon>
        <taxon>Ceratobasidiaceae</taxon>
        <taxon>Rhizoctonia</taxon>
    </lineage>
</organism>
<feature type="region of interest" description="Disordered" evidence="1">
    <location>
        <begin position="221"/>
        <end position="331"/>
    </location>
</feature>
<feature type="compositionally biased region" description="Low complexity" evidence="1">
    <location>
        <begin position="318"/>
        <end position="328"/>
    </location>
</feature>
<evidence type="ECO:0000313" key="2">
    <source>
        <dbReference type="EMBL" id="KAF8754287.1"/>
    </source>
</evidence>
<protein>
    <submittedName>
        <fullName evidence="2">Uncharacterized protein</fullName>
    </submittedName>
</protein>
<gene>
    <name evidence="2" type="ORF">RHS01_06219</name>
</gene>
<name>A0A8H7IBP1_9AGAM</name>
<feature type="compositionally biased region" description="Polar residues" evidence="1">
    <location>
        <begin position="300"/>
        <end position="310"/>
    </location>
</feature>
<comment type="caution">
    <text evidence="2">The sequence shown here is derived from an EMBL/GenBank/DDBJ whole genome shotgun (WGS) entry which is preliminary data.</text>
</comment>
<feature type="region of interest" description="Disordered" evidence="1">
    <location>
        <begin position="388"/>
        <end position="422"/>
    </location>
</feature>
<proteinExistence type="predicted"/>
<evidence type="ECO:0000256" key="1">
    <source>
        <dbReference type="SAM" id="MobiDB-lite"/>
    </source>
</evidence>
<sequence>MRPWERKVTSFIPALRFSPAFWKDQTSQQSKTDSPIESLDTKRAQIIAMDAKNLAGLDIASRKRRYGIALEDQETPEPCYYPAEAESRAFISSSSPGLPTEADTCVECIEDMLSFGSPNDEQGMQATTDQSTEEAQNERMAGTEQMINSPVDSPGRVNSLSNIPPTLYEDALRIATQTLISQGILPVHQSNGYPEYHPMQPSEDDSQARIFNLFAPAQVNVLDGNTTDPEPKMAPSFQDQRNPRTRLSDAPGKGHGLDIGNQIIPSLMRDRQGRNHSLKRDGSSDSPSKVHGKPSLKTPEGTNSLNSPQTRPAGKFHSNSGSGTMSSSPLDKYALRSHPIHRRHTSGLIPLSPGYSNSHGKLANRDLAAATKRTPNLDNCYVSFNFASAESTPSPSQEPDSPLTTEEGSRRKIGLRLFDDYP</sequence>
<feature type="compositionally biased region" description="Polar residues" evidence="1">
    <location>
        <begin position="388"/>
        <end position="406"/>
    </location>
</feature>
<evidence type="ECO:0000313" key="3">
    <source>
        <dbReference type="Proteomes" id="UP000614334"/>
    </source>
</evidence>
<dbReference type="AlphaFoldDB" id="A0A8H7IBP1"/>
<accession>A0A8H7IBP1</accession>
<dbReference type="Proteomes" id="UP000614334">
    <property type="component" value="Unassembled WGS sequence"/>
</dbReference>